<feature type="compositionally biased region" description="Low complexity" evidence="1">
    <location>
        <begin position="65"/>
        <end position="81"/>
    </location>
</feature>
<feature type="compositionally biased region" description="Basic and acidic residues" evidence="1">
    <location>
        <begin position="116"/>
        <end position="125"/>
    </location>
</feature>
<feature type="compositionally biased region" description="Basic and acidic residues" evidence="1">
    <location>
        <begin position="161"/>
        <end position="180"/>
    </location>
</feature>
<reference evidence="2" key="2">
    <citation type="submission" date="2015-07" db="EMBL/GenBank/DDBJ databases">
        <title>Plasmids, circular viruses and viroids from rat gut.</title>
        <authorList>
            <person name="Jorgensen T.J."/>
            <person name="Hansen M.A."/>
            <person name="Xu Z."/>
            <person name="Tabak M.A."/>
            <person name="Sorensen S.J."/>
            <person name="Hansen L.H."/>
        </authorList>
    </citation>
    <scope>NUCLEOTIDE SEQUENCE</scope>
    <source>
        <strain evidence="2">RGFK1020</strain>
    </source>
</reference>
<name>A0A0H5Q2J4_9ZZZZ</name>
<dbReference type="AlphaFoldDB" id="A0A0H5Q2J4"/>
<feature type="compositionally biased region" description="Gly residues" evidence="1">
    <location>
        <begin position="33"/>
        <end position="49"/>
    </location>
</feature>
<reference evidence="2" key="1">
    <citation type="submission" date="2015-06" db="EMBL/GenBank/DDBJ databases">
        <authorList>
            <person name="Joergensen T."/>
        </authorList>
    </citation>
    <scope>NUCLEOTIDE SEQUENCE</scope>
    <source>
        <strain evidence="2">RGFK1020</strain>
    </source>
</reference>
<organism evidence="2">
    <name type="scientific">uncultured prokaryote</name>
    <dbReference type="NCBI Taxonomy" id="198431"/>
    <lineage>
        <taxon>unclassified sequences</taxon>
        <taxon>environmental samples</taxon>
    </lineage>
</organism>
<protein>
    <submittedName>
        <fullName evidence="2">Uncharacterized protein</fullName>
    </submittedName>
</protein>
<feature type="region of interest" description="Disordered" evidence="1">
    <location>
        <begin position="27"/>
        <end position="126"/>
    </location>
</feature>
<sequence length="214" mass="21498">MVIFFVISAIFNSSGSGAAVLKIRPATSNPDGGNTGGNNPGGGSTGGDNTGSVNTGGNNNGSGNTGSDSNNSGGSNDTQGSANSPSAPALSTPAISNQAKQPAKPVADISDMKTPFTKDKGDRKGWSSMQGNFAGEGETLMADNDTNKESMEFASAETEDSEKGEKGKTAVDATANHKELPTSNQTSASKAVKGLTRNTGMLILILILLLIAGV</sequence>
<accession>A0A0H5Q2J4</accession>
<dbReference type="EMBL" id="LN853606">
    <property type="protein sequence ID" value="CRY96251.1"/>
    <property type="molecule type" value="Genomic_DNA"/>
</dbReference>
<feature type="region of interest" description="Disordered" evidence="1">
    <location>
        <begin position="152"/>
        <end position="185"/>
    </location>
</feature>
<proteinExistence type="predicted"/>
<evidence type="ECO:0000313" key="2">
    <source>
        <dbReference type="EMBL" id="CRY96251.1"/>
    </source>
</evidence>
<evidence type="ECO:0000256" key="1">
    <source>
        <dbReference type="SAM" id="MobiDB-lite"/>
    </source>
</evidence>